<evidence type="ECO:0000313" key="3">
    <source>
        <dbReference type="Proteomes" id="UP000246171"/>
    </source>
</evidence>
<protein>
    <submittedName>
        <fullName evidence="2">Uncharacterized protein</fullName>
    </submittedName>
</protein>
<dbReference type="OrthoDB" id="10427333at2759"/>
<accession>A0A317UVD4</accession>
<dbReference type="Proteomes" id="UP000246171">
    <property type="component" value="Unassembled WGS sequence"/>
</dbReference>
<gene>
    <name evidence="2" type="ORF">BO83DRAFT_402784</name>
</gene>
<keyword evidence="3" id="KW-1185">Reference proteome</keyword>
<organism evidence="2 3">
    <name type="scientific">Aspergillus eucalypticola (strain CBS 122712 / IBT 29274)</name>
    <dbReference type="NCBI Taxonomy" id="1448314"/>
    <lineage>
        <taxon>Eukaryota</taxon>
        <taxon>Fungi</taxon>
        <taxon>Dikarya</taxon>
        <taxon>Ascomycota</taxon>
        <taxon>Pezizomycotina</taxon>
        <taxon>Eurotiomycetes</taxon>
        <taxon>Eurotiomycetidae</taxon>
        <taxon>Eurotiales</taxon>
        <taxon>Aspergillaceae</taxon>
        <taxon>Aspergillus</taxon>
        <taxon>Aspergillus subgen. Circumdati</taxon>
    </lineage>
</organism>
<dbReference type="EMBL" id="MSFU01000033">
    <property type="protein sequence ID" value="PWY63970.1"/>
    <property type="molecule type" value="Genomic_DNA"/>
</dbReference>
<dbReference type="VEuPathDB" id="FungiDB:BO83DRAFT_402784"/>
<sequence length="201" mass="21314">MLAGVADAVAVAAPTCLGVTVRKYNLGVENFSRRLPMSHQTWPQHNATGQKFAVSNHPSPHRRRNGKSGPRSLVRPGLNYSAGGKGHGLWILVEKGRAQAGWEWRRRILSPVGAGINEVAEPPATIEDVDLLTDRGIEDLSREGNDERDDYGSLAETMLEGLQKVNGILPDGLHNINASSSDGGSCSGSLDSALVATSVAG</sequence>
<evidence type="ECO:0000256" key="1">
    <source>
        <dbReference type="SAM" id="MobiDB-lite"/>
    </source>
</evidence>
<name>A0A317UVD4_ASPEC</name>
<dbReference type="RefSeq" id="XP_025383560.1">
    <property type="nucleotide sequence ID" value="XM_025533563.1"/>
</dbReference>
<dbReference type="AlphaFoldDB" id="A0A317UVD4"/>
<proteinExistence type="predicted"/>
<comment type="caution">
    <text evidence="2">The sequence shown here is derived from an EMBL/GenBank/DDBJ whole genome shotgun (WGS) entry which is preliminary data.</text>
</comment>
<reference evidence="2" key="1">
    <citation type="submission" date="2016-12" db="EMBL/GenBank/DDBJ databases">
        <title>The genomes of Aspergillus section Nigri reveals drivers in fungal speciation.</title>
        <authorList>
            <consortium name="DOE Joint Genome Institute"/>
            <person name="Vesth T.C."/>
            <person name="Nybo J."/>
            <person name="Theobald S."/>
            <person name="Brandl J."/>
            <person name="Frisvad J.C."/>
            <person name="Nielsen K.F."/>
            <person name="Lyhne E.K."/>
            <person name="Kogle M.E."/>
            <person name="Kuo A."/>
            <person name="Riley R."/>
            <person name="Clum A."/>
            <person name="Nolan M."/>
            <person name="Lipzen A."/>
            <person name="Salamov A."/>
            <person name="Henrissat B."/>
            <person name="Wiebenga A."/>
            <person name="De vries R.P."/>
            <person name="Grigoriev I.V."/>
            <person name="Mortensen U.H."/>
            <person name="Andersen M.R."/>
            <person name="Baker S.E."/>
        </authorList>
    </citation>
    <scope>NUCLEOTIDE SEQUENCE</scope>
    <source>
        <strain evidence="2">CBS 122712</strain>
    </source>
</reference>
<feature type="region of interest" description="Disordered" evidence="1">
    <location>
        <begin position="50"/>
        <end position="78"/>
    </location>
</feature>
<evidence type="ECO:0000313" key="2">
    <source>
        <dbReference type="EMBL" id="PWY63970.1"/>
    </source>
</evidence>
<dbReference type="GeneID" id="37055525"/>